<reference evidence="2" key="1">
    <citation type="journal article" date="2023" name="Nat. Commun.">
        <title>Diploid and tetraploid genomes of Acorus and the evolution of monocots.</title>
        <authorList>
            <person name="Ma L."/>
            <person name="Liu K.W."/>
            <person name="Li Z."/>
            <person name="Hsiao Y.Y."/>
            <person name="Qi Y."/>
            <person name="Fu T."/>
            <person name="Tang G.D."/>
            <person name="Zhang D."/>
            <person name="Sun W.H."/>
            <person name="Liu D.K."/>
            <person name="Li Y."/>
            <person name="Chen G.Z."/>
            <person name="Liu X.D."/>
            <person name="Liao X.Y."/>
            <person name="Jiang Y.T."/>
            <person name="Yu X."/>
            <person name="Hao Y."/>
            <person name="Huang J."/>
            <person name="Zhao X.W."/>
            <person name="Ke S."/>
            <person name="Chen Y.Y."/>
            <person name="Wu W.L."/>
            <person name="Hsu J.L."/>
            <person name="Lin Y.F."/>
            <person name="Huang M.D."/>
            <person name="Li C.Y."/>
            <person name="Huang L."/>
            <person name="Wang Z.W."/>
            <person name="Zhao X."/>
            <person name="Zhong W.Y."/>
            <person name="Peng D.H."/>
            <person name="Ahmad S."/>
            <person name="Lan S."/>
            <person name="Zhang J.S."/>
            <person name="Tsai W.C."/>
            <person name="Van de Peer Y."/>
            <person name="Liu Z.J."/>
        </authorList>
    </citation>
    <scope>NUCLEOTIDE SEQUENCE</scope>
    <source>
        <strain evidence="2">CP</strain>
    </source>
</reference>
<evidence type="ECO:0000259" key="1">
    <source>
        <dbReference type="Pfam" id="PF14309"/>
    </source>
</evidence>
<dbReference type="Proteomes" id="UP001180020">
    <property type="component" value="Unassembled WGS sequence"/>
</dbReference>
<reference evidence="2" key="2">
    <citation type="submission" date="2023-06" db="EMBL/GenBank/DDBJ databases">
        <authorList>
            <person name="Ma L."/>
            <person name="Liu K.-W."/>
            <person name="Li Z."/>
            <person name="Hsiao Y.-Y."/>
            <person name="Qi Y."/>
            <person name="Fu T."/>
            <person name="Tang G."/>
            <person name="Zhang D."/>
            <person name="Sun W.-H."/>
            <person name="Liu D.-K."/>
            <person name="Li Y."/>
            <person name="Chen G.-Z."/>
            <person name="Liu X.-D."/>
            <person name="Liao X.-Y."/>
            <person name="Jiang Y.-T."/>
            <person name="Yu X."/>
            <person name="Hao Y."/>
            <person name="Huang J."/>
            <person name="Zhao X.-W."/>
            <person name="Ke S."/>
            <person name="Chen Y.-Y."/>
            <person name="Wu W.-L."/>
            <person name="Hsu J.-L."/>
            <person name="Lin Y.-F."/>
            <person name="Huang M.-D."/>
            <person name="Li C.-Y."/>
            <person name="Huang L."/>
            <person name="Wang Z.-W."/>
            <person name="Zhao X."/>
            <person name="Zhong W.-Y."/>
            <person name="Peng D.-H."/>
            <person name="Ahmad S."/>
            <person name="Lan S."/>
            <person name="Zhang J.-S."/>
            <person name="Tsai W.-C."/>
            <person name="Van De Peer Y."/>
            <person name="Liu Z.-J."/>
        </authorList>
    </citation>
    <scope>NUCLEOTIDE SEQUENCE</scope>
    <source>
        <strain evidence="2">CP</strain>
        <tissue evidence="2">Leaves</tissue>
    </source>
</reference>
<gene>
    <name evidence="2" type="ORF">QJS10_CPB20g01037</name>
</gene>
<sequence length="256" mass="29531">MDGIIDKIPYGRSTSLKEVESLMHRCDEDKLSGNGNIDQSQSKKIEVHMRAISQIPLGEFYLCLILNHIFQAKMSTPSDTSDEDAYPPIFSDEDHVNSERGGSCDGLDDPPLHEEFEEHGIASDVPNDKSQITNYDNEYPCFQVDMKDRANFDYVRDILKKYTWNSPDQPLDAILFEEEEKNSSRLEDYISSDHQFPFYLINEVLLEISKISCGYSPLSFPNSYVRPIPVRYHVLEEVWKNIRFVNPEAKLHKKAD</sequence>
<dbReference type="InterPro" id="IPR025486">
    <property type="entry name" value="DUF4378"/>
</dbReference>
<organism evidence="2 3">
    <name type="scientific">Acorus calamus</name>
    <name type="common">Sweet flag</name>
    <dbReference type="NCBI Taxonomy" id="4465"/>
    <lineage>
        <taxon>Eukaryota</taxon>
        <taxon>Viridiplantae</taxon>
        <taxon>Streptophyta</taxon>
        <taxon>Embryophyta</taxon>
        <taxon>Tracheophyta</taxon>
        <taxon>Spermatophyta</taxon>
        <taxon>Magnoliopsida</taxon>
        <taxon>Liliopsida</taxon>
        <taxon>Acoraceae</taxon>
        <taxon>Acorus</taxon>
    </lineage>
</organism>
<proteinExistence type="predicted"/>
<dbReference type="InterPro" id="IPR044257">
    <property type="entry name" value="TRM32-like"/>
</dbReference>
<dbReference type="Pfam" id="PF14309">
    <property type="entry name" value="DUF4378"/>
    <property type="match status" value="1"/>
</dbReference>
<dbReference type="AlphaFoldDB" id="A0AAV9CCP2"/>
<dbReference type="EMBL" id="JAUJYO010000020">
    <property type="protein sequence ID" value="KAK1286043.1"/>
    <property type="molecule type" value="Genomic_DNA"/>
</dbReference>
<feature type="domain" description="DUF4378" evidence="1">
    <location>
        <begin position="152"/>
        <end position="244"/>
    </location>
</feature>
<comment type="caution">
    <text evidence="2">The sequence shown here is derived from an EMBL/GenBank/DDBJ whole genome shotgun (WGS) entry which is preliminary data.</text>
</comment>
<protein>
    <recommendedName>
        <fullName evidence="1">DUF4378 domain-containing protein</fullName>
    </recommendedName>
</protein>
<accession>A0AAV9CCP2</accession>
<evidence type="ECO:0000313" key="3">
    <source>
        <dbReference type="Proteomes" id="UP001180020"/>
    </source>
</evidence>
<dbReference type="PANTHER" id="PTHR47071">
    <property type="entry name" value="PROTEIN TRM32"/>
    <property type="match status" value="1"/>
</dbReference>
<name>A0AAV9CCP2_ACOCL</name>
<dbReference type="PANTHER" id="PTHR47071:SF9">
    <property type="entry name" value="TRM32-LIKE PROTEIN (DUF3741)"/>
    <property type="match status" value="1"/>
</dbReference>
<keyword evidence="3" id="KW-1185">Reference proteome</keyword>
<evidence type="ECO:0000313" key="2">
    <source>
        <dbReference type="EMBL" id="KAK1286043.1"/>
    </source>
</evidence>